<organism evidence="10 11">
    <name type="scientific">Solilutibacter pythonis</name>
    <dbReference type="NCBI Taxonomy" id="2483112"/>
    <lineage>
        <taxon>Bacteria</taxon>
        <taxon>Pseudomonadati</taxon>
        <taxon>Pseudomonadota</taxon>
        <taxon>Gammaproteobacteria</taxon>
        <taxon>Lysobacterales</taxon>
        <taxon>Lysobacteraceae</taxon>
        <taxon>Solilutibacter</taxon>
    </lineage>
</organism>
<dbReference type="Pfam" id="PF25183">
    <property type="entry name" value="OMP_b-brl_4"/>
    <property type="match status" value="2"/>
</dbReference>
<dbReference type="InterPro" id="IPR012910">
    <property type="entry name" value="Plug_dom"/>
</dbReference>
<dbReference type="Gene3D" id="2.170.130.10">
    <property type="entry name" value="TonB-dependent receptor, plug domain"/>
    <property type="match status" value="1"/>
</dbReference>
<dbReference type="Pfam" id="PF07715">
    <property type="entry name" value="Plug"/>
    <property type="match status" value="1"/>
</dbReference>
<keyword evidence="5" id="KW-0472">Membrane</keyword>
<dbReference type="AlphaFoldDB" id="A0A3M2I2F9"/>
<gene>
    <name evidence="10" type="ORF">EBB59_03145</name>
</gene>
<keyword evidence="11" id="KW-1185">Reference proteome</keyword>
<dbReference type="Proteomes" id="UP000275012">
    <property type="component" value="Unassembled WGS sequence"/>
</dbReference>
<dbReference type="Pfam" id="PF13620">
    <property type="entry name" value="CarboxypepD_reg"/>
    <property type="match status" value="1"/>
</dbReference>
<dbReference type="SUPFAM" id="SSF49452">
    <property type="entry name" value="Starch-binding domain-like"/>
    <property type="match status" value="1"/>
</dbReference>
<dbReference type="InterPro" id="IPR036942">
    <property type="entry name" value="Beta-barrel_TonB_sf"/>
</dbReference>
<evidence type="ECO:0000256" key="5">
    <source>
        <dbReference type="ARBA" id="ARBA00023136"/>
    </source>
</evidence>
<keyword evidence="3" id="KW-1134">Transmembrane beta strand</keyword>
<dbReference type="InterPro" id="IPR039426">
    <property type="entry name" value="TonB-dep_rcpt-like"/>
</dbReference>
<evidence type="ECO:0000256" key="3">
    <source>
        <dbReference type="ARBA" id="ARBA00022452"/>
    </source>
</evidence>
<keyword evidence="6" id="KW-0998">Cell outer membrane</keyword>
<evidence type="ECO:0000256" key="7">
    <source>
        <dbReference type="SAM" id="SignalP"/>
    </source>
</evidence>
<sequence length="1049" mass="114276">MSFTFRKNLKRSALTVALGLCFAGTVQAQSTTGNIYGNVPAGADTTVVVRNASGLTRSVTADAKGRYSIGTLPVGRYTVTVERGGQVIGTREVTVLAGAGSDVSFVKSGGAETLDVVTVTGTALPAIDTTAVDTRSVVTAEQLERLPLARSAEAVALLAPGAVSGASGYFGDLVSFGGAGVSENAYYVNGYFTGEPLSNLGGFTLPYGAIEQQETFIGGYSAMYGRSAGGVISQIGKRGTNEWHFGGQVTYTPKALRGKKEDLYFPNVDLSGPNANPNLPSTCEDANKNPILCQWSYADATRPGTLYHRGKDETSWGNSYSLYAGGPIVRDRLFFFASGEWEQSKSNITPTALEKPQSRERTTRLPKFYGKLDWNITDDHLLEFSYLSEKTDRSGVFYSHDFSTGAKGDRLLTPDAFVQKNQFAIAKYTGYLTDNLTLSATYGRGKLTKQENSVIPGLARVDSHTLQNPAIVGNNPISNSQANSTVTNAENRTEGLRADLKWVLGDHTLTFGIDNIKFEATNEGEKPVVDRWIYGRAGGNLSTTLGVGSPVGPGNPNGYFVRKLVFSSQASMSLDQKAWYIEDRWQATDRLLLSLGLRNDKFTNRNDAGAIYLDAKNQWAPRLGFAWDVKGDASMKVFGNAGRYFLAMPNNVAIRGASASTYTNEYFTYTGVDSNGVPTGLTPIPRLDGGTPRPVSSNGEYGTPVDVLAFAPSDLKNMYQDEFILGFENMLTDKLMLGVKLTRRDLKSAVDDVCDPYTFMDRHGLKPIKQVNGKYIAQGTSGGPVEVAYCYMFNPGGTNTFSLANTDADGNPTGGRTQYTMSSQDWGFQDRMKRRYNALDIYMERPFDGKWGGRIDYTFSKSRGNTEGQVKSEFGQSNISKTQDWDAAQIMAYTYGYLANDRRHQLKAYGSYQLTDELLLSGTMRILSGGPIGCLGYFNPDGSINENSSEADPVGYDAAYRTCFGQIVSPGAKRTPWSRTLDLGLTYRPHFFDKKLALGVQVRNVLNAQETLQVNVTSESKPYVVSNTYMVPIGRQAPRTVVFTAAYNW</sequence>
<comment type="subcellular location">
    <subcellularLocation>
        <location evidence="1">Cell outer membrane</location>
        <topology evidence="1">Multi-pass membrane protein</topology>
    </subcellularLocation>
</comment>
<keyword evidence="2" id="KW-0813">Transport</keyword>
<dbReference type="OrthoDB" id="9768147at2"/>
<protein>
    <submittedName>
        <fullName evidence="10">TonB-dependent receptor</fullName>
    </submittedName>
</protein>
<dbReference type="InterPro" id="IPR057601">
    <property type="entry name" value="Oar-like_b-barrel"/>
</dbReference>
<dbReference type="InterPro" id="IPR013784">
    <property type="entry name" value="Carb-bd-like_fold"/>
</dbReference>
<feature type="signal peptide" evidence="7">
    <location>
        <begin position="1"/>
        <end position="28"/>
    </location>
</feature>
<feature type="domain" description="TonB-dependent transporter Oar-like beta-barrel" evidence="9">
    <location>
        <begin position="367"/>
        <end position="607"/>
    </location>
</feature>
<evidence type="ECO:0000256" key="2">
    <source>
        <dbReference type="ARBA" id="ARBA00022448"/>
    </source>
</evidence>
<evidence type="ECO:0000259" key="9">
    <source>
        <dbReference type="Pfam" id="PF25183"/>
    </source>
</evidence>
<keyword evidence="10" id="KW-0675">Receptor</keyword>
<dbReference type="Gene3D" id="2.40.170.20">
    <property type="entry name" value="TonB-dependent receptor, beta-barrel domain"/>
    <property type="match status" value="1"/>
</dbReference>
<evidence type="ECO:0000256" key="6">
    <source>
        <dbReference type="ARBA" id="ARBA00023237"/>
    </source>
</evidence>
<evidence type="ECO:0000313" key="11">
    <source>
        <dbReference type="Proteomes" id="UP000275012"/>
    </source>
</evidence>
<evidence type="ECO:0000259" key="8">
    <source>
        <dbReference type="Pfam" id="PF07715"/>
    </source>
</evidence>
<dbReference type="GO" id="GO:0009279">
    <property type="term" value="C:cell outer membrane"/>
    <property type="evidence" value="ECO:0007669"/>
    <property type="project" value="UniProtKB-SubCell"/>
</dbReference>
<dbReference type="PANTHER" id="PTHR30069">
    <property type="entry name" value="TONB-DEPENDENT OUTER MEMBRANE RECEPTOR"/>
    <property type="match status" value="1"/>
</dbReference>
<accession>A0A3M2I2F9</accession>
<evidence type="ECO:0000256" key="1">
    <source>
        <dbReference type="ARBA" id="ARBA00004571"/>
    </source>
</evidence>
<dbReference type="SUPFAM" id="SSF56935">
    <property type="entry name" value="Porins"/>
    <property type="match status" value="1"/>
</dbReference>
<feature type="domain" description="TonB-dependent receptor plug" evidence="8">
    <location>
        <begin position="134"/>
        <end position="231"/>
    </location>
</feature>
<name>A0A3M2I2F9_9GAMM</name>
<dbReference type="GO" id="GO:0044718">
    <property type="term" value="P:siderophore transmembrane transport"/>
    <property type="evidence" value="ECO:0007669"/>
    <property type="project" value="TreeGrafter"/>
</dbReference>
<dbReference type="InterPro" id="IPR037066">
    <property type="entry name" value="Plug_dom_sf"/>
</dbReference>
<feature type="chain" id="PRO_5018268972" evidence="7">
    <location>
        <begin position="29"/>
        <end position="1049"/>
    </location>
</feature>
<dbReference type="EMBL" id="RFLY01000003">
    <property type="protein sequence ID" value="RMH94170.1"/>
    <property type="molecule type" value="Genomic_DNA"/>
</dbReference>
<evidence type="ECO:0000313" key="10">
    <source>
        <dbReference type="EMBL" id="RMH94170.1"/>
    </source>
</evidence>
<dbReference type="GO" id="GO:0015344">
    <property type="term" value="F:siderophore uptake transmembrane transporter activity"/>
    <property type="evidence" value="ECO:0007669"/>
    <property type="project" value="TreeGrafter"/>
</dbReference>
<dbReference type="Gene3D" id="2.60.40.1120">
    <property type="entry name" value="Carboxypeptidase-like, regulatory domain"/>
    <property type="match status" value="1"/>
</dbReference>
<feature type="domain" description="TonB-dependent transporter Oar-like beta-barrel" evidence="9">
    <location>
        <begin position="610"/>
        <end position="914"/>
    </location>
</feature>
<comment type="caution">
    <text evidence="10">The sequence shown here is derived from an EMBL/GenBank/DDBJ whole genome shotgun (WGS) entry which is preliminary data.</text>
</comment>
<dbReference type="GO" id="GO:0030246">
    <property type="term" value="F:carbohydrate binding"/>
    <property type="evidence" value="ECO:0007669"/>
    <property type="project" value="InterPro"/>
</dbReference>
<evidence type="ECO:0000256" key="4">
    <source>
        <dbReference type="ARBA" id="ARBA00022692"/>
    </source>
</evidence>
<proteinExistence type="predicted"/>
<keyword evidence="7" id="KW-0732">Signal</keyword>
<dbReference type="RefSeq" id="WP_122100692.1">
    <property type="nucleotide sequence ID" value="NZ_RFLY01000003.1"/>
</dbReference>
<keyword evidence="4" id="KW-0812">Transmembrane</keyword>
<reference evidence="10 11" key="1">
    <citation type="submission" date="2018-10" db="EMBL/GenBank/DDBJ databases">
        <title>Proposal of Lysobacter pythonis sp. nov. isolated from royal pythons (Python regius).</title>
        <authorList>
            <person name="Hans-Juergen B."/>
            <person name="Huptas C."/>
            <person name="Sandra B."/>
            <person name="Igor L."/>
            <person name="Joachim S."/>
            <person name="Siegfried S."/>
            <person name="Mareike W."/>
            <person name="Peter K."/>
        </authorList>
    </citation>
    <scope>NUCLEOTIDE SEQUENCE [LARGE SCALE GENOMIC DNA]</scope>
    <source>
        <strain evidence="10 11">4284/11</strain>
    </source>
</reference>
<dbReference type="PANTHER" id="PTHR30069:SF46">
    <property type="entry name" value="OAR PROTEIN"/>
    <property type="match status" value="1"/>
</dbReference>